<dbReference type="STRING" id="1601833.SAMN05518684_1125"/>
<dbReference type="AlphaFoldDB" id="A0A1H9VQ48"/>
<dbReference type="PANTHER" id="PTHR44942">
    <property type="entry name" value="METHYLTRANSF_11 DOMAIN-CONTAINING PROTEIN"/>
    <property type="match status" value="1"/>
</dbReference>
<feature type="domain" description="Methyltransferase type 11" evidence="4">
    <location>
        <begin position="42"/>
        <end position="136"/>
    </location>
</feature>
<dbReference type="CDD" id="cd02440">
    <property type="entry name" value="AdoMet_MTases"/>
    <property type="match status" value="1"/>
</dbReference>
<dbReference type="PANTHER" id="PTHR44942:SF4">
    <property type="entry name" value="METHYLTRANSFERASE TYPE 11 DOMAIN-CONTAINING PROTEIN"/>
    <property type="match status" value="1"/>
</dbReference>
<dbReference type="GO" id="GO:0032259">
    <property type="term" value="P:methylation"/>
    <property type="evidence" value="ECO:0007669"/>
    <property type="project" value="UniProtKB-KW"/>
</dbReference>
<proteinExistence type="inferred from homology"/>
<dbReference type="InterPro" id="IPR013216">
    <property type="entry name" value="Methyltransf_11"/>
</dbReference>
<reference evidence="6" key="1">
    <citation type="submission" date="2016-10" db="EMBL/GenBank/DDBJ databases">
        <authorList>
            <person name="Varghese N."/>
            <person name="Submissions S."/>
        </authorList>
    </citation>
    <scope>NUCLEOTIDE SEQUENCE [LARGE SCALE GENOMIC DNA]</scope>
    <source>
        <strain evidence="6">S9</strain>
    </source>
</reference>
<evidence type="ECO:0000313" key="5">
    <source>
        <dbReference type="EMBL" id="SES23699.1"/>
    </source>
</evidence>
<keyword evidence="3 5" id="KW-0808">Transferase</keyword>
<dbReference type="OrthoDB" id="43862at2"/>
<dbReference type="EMBL" id="FOGT01000012">
    <property type="protein sequence ID" value="SES23699.1"/>
    <property type="molecule type" value="Genomic_DNA"/>
</dbReference>
<evidence type="ECO:0000259" key="4">
    <source>
        <dbReference type="Pfam" id="PF08241"/>
    </source>
</evidence>
<organism evidence="5 6">
    <name type="scientific">Salipaludibacillus aurantiacus</name>
    <dbReference type="NCBI Taxonomy" id="1601833"/>
    <lineage>
        <taxon>Bacteria</taxon>
        <taxon>Bacillati</taxon>
        <taxon>Bacillota</taxon>
        <taxon>Bacilli</taxon>
        <taxon>Bacillales</taxon>
        <taxon>Bacillaceae</taxon>
    </lineage>
</organism>
<dbReference type="Pfam" id="PF08241">
    <property type="entry name" value="Methyltransf_11"/>
    <property type="match status" value="1"/>
</dbReference>
<dbReference type="GO" id="GO:0008757">
    <property type="term" value="F:S-adenosylmethionine-dependent methyltransferase activity"/>
    <property type="evidence" value="ECO:0007669"/>
    <property type="project" value="InterPro"/>
</dbReference>
<keyword evidence="2 5" id="KW-0489">Methyltransferase</keyword>
<keyword evidence="6" id="KW-1185">Reference proteome</keyword>
<evidence type="ECO:0000256" key="2">
    <source>
        <dbReference type="ARBA" id="ARBA00022603"/>
    </source>
</evidence>
<evidence type="ECO:0000313" key="6">
    <source>
        <dbReference type="Proteomes" id="UP000198571"/>
    </source>
</evidence>
<comment type="similarity">
    <text evidence="1">Belongs to the methyltransferase superfamily.</text>
</comment>
<accession>A0A1H9VQ48</accession>
<sequence length="235" mass="26011">MKTYSYMDMLAAFKINFAHPGGGTLTNKLLEEVTIDSKSRVLDAGCGTGETARIIADTFHCVVDAIDAHSAMAKEAVKRSENNERVNVQEASVENLPFESDTFDLVLSESVLAFTDRKKALKELRRVLKKGGCLLINEMSVIHPLEDKEREKIQSFYGASSLFTVNDWINAIRGASFKHIELIEAKETGAFNEEAMAIPIPVNAEAALLDVLDAHMELTDRNRDKLGHAVILCQK</sequence>
<dbReference type="RefSeq" id="WP_093053603.1">
    <property type="nucleotide sequence ID" value="NZ_FOGT01000012.1"/>
</dbReference>
<dbReference type="InterPro" id="IPR051052">
    <property type="entry name" value="Diverse_substrate_MTase"/>
</dbReference>
<dbReference type="InterPro" id="IPR029063">
    <property type="entry name" value="SAM-dependent_MTases_sf"/>
</dbReference>
<dbReference type="SUPFAM" id="SSF53335">
    <property type="entry name" value="S-adenosyl-L-methionine-dependent methyltransferases"/>
    <property type="match status" value="1"/>
</dbReference>
<evidence type="ECO:0000256" key="3">
    <source>
        <dbReference type="ARBA" id="ARBA00022679"/>
    </source>
</evidence>
<evidence type="ECO:0000256" key="1">
    <source>
        <dbReference type="ARBA" id="ARBA00008361"/>
    </source>
</evidence>
<gene>
    <name evidence="5" type="ORF">SAMN05518684_1125</name>
</gene>
<dbReference type="Gene3D" id="3.40.50.150">
    <property type="entry name" value="Vaccinia Virus protein VP39"/>
    <property type="match status" value="1"/>
</dbReference>
<name>A0A1H9VQ48_9BACI</name>
<dbReference type="Proteomes" id="UP000198571">
    <property type="component" value="Unassembled WGS sequence"/>
</dbReference>
<protein>
    <submittedName>
        <fullName evidence="5">Methyltransferase domain-containing protein</fullName>
    </submittedName>
</protein>